<dbReference type="EMBL" id="GEDG01034122">
    <property type="protein sequence ID" value="JAP09894.1"/>
    <property type="molecule type" value="Transcribed_RNA"/>
</dbReference>
<reference evidence="1" key="1">
    <citation type="submission" date="2015-12" db="EMBL/GenBank/DDBJ databases">
        <title>Gene expression during late stages of embryo sac development: a critical building block for successful pollen-pistil interactions.</title>
        <authorList>
            <person name="Liu Y."/>
            <person name="Joly V."/>
            <person name="Sabar M."/>
            <person name="Matton D.P."/>
        </authorList>
    </citation>
    <scope>NUCLEOTIDE SEQUENCE</scope>
</reference>
<dbReference type="AlphaFoldDB" id="A0A0V0GRJ0"/>
<accession>A0A0V0GRJ0</accession>
<sequence>MNAMMDLISRMGNARHKNLTRLLGFCYNKCMAYLLCDTCLMEIWLKGSGQREIGRPSIKSLWQLLRDCVTCIMNATPRYLMGI</sequence>
<evidence type="ECO:0000313" key="1">
    <source>
        <dbReference type="EMBL" id="JAP09894.1"/>
    </source>
</evidence>
<protein>
    <submittedName>
        <fullName evidence="1">Putative ovule protein</fullName>
    </submittedName>
</protein>
<name>A0A0V0GRJ0_SOLCH</name>
<proteinExistence type="predicted"/>
<organism evidence="1">
    <name type="scientific">Solanum chacoense</name>
    <name type="common">Chaco potato</name>
    <dbReference type="NCBI Taxonomy" id="4108"/>
    <lineage>
        <taxon>Eukaryota</taxon>
        <taxon>Viridiplantae</taxon>
        <taxon>Streptophyta</taxon>
        <taxon>Embryophyta</taxon>
        <taxon>Tracheophyta</taxon>
        <taxon>Spermatophyta</taxon>
        <taxon>Magnoliopsida</taxon>
        <taxon>eudicotyledons</taxon>
        <taxon>Gunneridae</taxon>
        <taxon>Pentapetalae</taxon>
        <taxon>asterids</taxon>
        <taxon>lamiids</taxon>
        <taxon>Solanales</taxon>
        <taxon>Solanaceae</taxon>
        <taxon>Solanoideae</taxon>
        <taxon>Solaneae</taxon>
        <taxon>Solanum</taxon>
    </lineage>
</organism>